<feature type="binding site" evidence="3">
    <location>
        <begin position="113"/>
        <end position="114"/>
    </location>
    <ligand>
        <name>substrate</name>
    </ligand>
</feature>
<protein>
    <recommendedName>
        <fullName evidence="3">1,4-dihydroxy-6-naphtoate synthase</fullName>
        <ecNumber evidence="3">4.1.99.29</ecNumber>
    </recommendedName>
    <alternativeName>
        <fullName evidence="3">Menaquinone biosynthetic enzyme MqnD</fullName>
    </alternativeName>
</protein>
<comment type="catalytic activity">
    <reaction evidence="3">
        <text>cyclic dehypoxanthinylfutalosinate = 1,4-dihydroxy-6-naphthoate + dihydroxyacetone</text>
        <dbReference type="Rhea" id="RHEA:33087"/>
        <dbReference type="ChEBI" id="CHEBI:16016"/>
        <dbReference type="ChEBI" id="CHEBI:64254"/>
        <dbReference type="ChEBI" id="CHEBI:64270"/>
        <dbReference type="EC" id="4.1.99.29"/>
    </reaction>
</comment>
<dbReference type="CDD" id="cd13636">
    <property type="entry name" value="PBP2_Af1704"/>
    <property type="match status" value="1"/>
</dbReference>
<keyword evidence="5" id="KW-1185">Reference proteome</keyword>
<dbReference type="InterPro" id="IPR030869">
    <property type="entry name" value="MqnD"/>
</dbReference>
<dbReference type="Proteomes" id="UP000016887">
    <property type="component" value="Chromosome"/>
</dbReference>
<evidence type="ECO:0000256" key="3">
    <source>
        <dbReference type="HAMAP-Rule" id="MF_00996"/>
    </source>
</evidence>
<dbReference type="InterPro" id="IPR003773">
    <property type="entry name" value="Menaquinone_biosynth"/>
</dbReference>
<comment type="function">
    <text evidence="3">Catalyzes the conversion of cyclic dehypoxanthine futalosine (cyclic DHFL) into 1,4-dihydroxy-6-naphthoate, a step in the biosynthesis of menaquinone (MK, vitamin K2).</text>
</comment>
<dbReference type="Pfam" id="PF02621">
    <property type="entry name" value="VitK2_biosynth"/>
    <property type="match status" value="1"/>
</dbReference>
<dbReference type="PANTHER" id="PTHR37167:SF1">
    <property type="entry name" value="1,4-DIHYDROXY-6-NAPHTOATE SYNTHASE"/>
    <property type="match status" value="1"/>
</dbReference>
<comment type="pathway">
    <text evidence="3">Quinol/quinone metabolism; menaquinone biosynthesis.</text>
</comment>
<evidence type="ECO:0000256" key="1">
    <source>
        <dbReference type="ARBA" id="ARBA00022428"/>
    </source>
</evidence>
<comment type="similarity">
    <text evidence="3">Belongs to the MqnA/MqnD family. MqnD subfamily.</text>
</comment>
<dbReference type="UniPathway" id="UPA00079"/>
<dbReference type="SUPFAM" id="SSF53850">
    <property type="entry name" value="Periplasmic binding protein-like II"/>
    <property type="match status" value="1"/>
</dbReference>
<dbReference type="RefSeq" id="WP_022540938.1">
    <property type="nucleotide sequence ID" value="NC_022521.1"/>
</dbReference>
<sequence length="283" mass="31718">MYGGMLTVAHTPDSDDAFMFYGIAVGAIEIEGFRGVKHIIEDIETLNRWLVEEGRNVDASAVSAHAYAYLINRYFLLRTGASMGEGYGPVVVARKDGLRLEGSRIALPGRYTTAGLLLTIALKGKFTPVYARFDEIPGLVEEGKVDAGLLIHEEQIAYSRRGLTVVLDLWDWWARATGGLPMPLGVDVFSKRLGRSAAAKFRDALRRSIEYAYQHFDEALEYSMRYSRVKDRELVARFIRMYVNERTLDMGEDGVEAHRTLYKLAREAGVLKVSVQLGDEDIV</sequence>
<keyword evidence="2 3" id="KW-0456">Lyase</keyword>
<feature type="active site" description="Proton acceptor" evidence="3">
    <location>
        <position position="152"/>
    </location>
</feature>
<dbReference type="GO" id="GO:0016830">
    <property type="term" value="F:carbon-carbon lyase activity"/>
    <property type="evidence" value="ECO:0007669"/>
    <property type="project" value="UniProtKB-UniRule"/>
</dbReference>
<dbReference type="GO" id="GO:0009234">
    <property type="term" value="P:menaquinone biosynthetic process"/>
    <property type="evidence" value="ECO:0007669"/>
    <property type="project" value="UniProtKB-UniRule"/>
</dbReference>
<dbReference type="eggNOG" id="arCOG00654">
    <property type="taxonomic scope" value="Archaea"/>
</dbReference>
<dbReference type="PATRIC" id="fig|1198449.6.peg.195"/>
<name>U3TCI5_9CREN</name>
<dbReference type="KEGG" id="acj:ACAM_0189"/>
<organism evidence="4 5">
    <name type="scientific">Aeropyrum camini SY1 = JCM 12091</name>
    <dbReference type="NCBI Taxonomy" id="1198449"/>
    <lineage>
        <taxon>Archaea</taxon>
        <taxon>Thermoproteota</taxon>
        <taxon>Thermoprotei</taxon>
        <taxon>Desulfurococcales</taxon>
        <taxon>Desulfurococcaceae</taxon>
        <taxon>Aeropyrum</taxon>
    </lineage>
</organism>
<dbReference type="EMBL" id="AP012489">
    <property type="protein sequence ID" value="BAN89658.1"/>
    <property type="molecule type" value="Genomic_DNA"/>
</dbReference>
<dbReference type="AlphaFoldDB" id="U3TCI5"/>
<evidence type="ECO:0000313" key="5">
    <source>
        <dbReference type="Proteomes" id="UP000016887"/>
    </source>
</evidence>
<dbReference type="Gene3D" id="3.40.190.10">
    <property type="entry name" value="Periplasmic binding protein-like II"/>
    <property type="match status" value="2"/>
</dbReference>
<comment type="caution">
    <text evidence="3">Lacks conserved residue(s) required for the propagation of feature annotation.</text>
</comment>
<gene>
    <name evidence="3" type="primary">mqnD</name>
    <name evidence="4" type="ORF">ACAM_0189</name>
</gene>
<dbReference type="PANTHER" id="PTHR37167">
    <property type="entry name" value="1,4-DIHYDROXY-6-NAPHTOATE SYNTHASE"/>
    <property type="match status" value="1"/>
</dbReference>
<dbReference type="STRING" id="1198449.ACAM_0189"/>
<keyword evidence="1 3" id="KW-0474">Menaquinone biosynthesis</keyword>
<reference evidence="4 5" key="1">
    <citation type="journal article" date="2013" name="Appl. Environ. Microbiol.">
        <title>Variation of the Virus-Related Elements within Syntenic Genomes of the Hyperthermophilic Archaeon Aeropyrum.</title>
        <authorList>
            <person name="Daifuku T."/>
            <person name="Yoshida T."/>
            <person name="Kitamura T."/>
            <person name="Kawaichi S."/>
            <person name="Inoue T."/>
            <person name="Nomura K."/>
            <person name="Yoshida Y."/>
            <person name="Kuno S."/>
            <person name="Sako Y."/>
        </authorList>
    </citation>
    <scope>NUCLEOTIDE SEQUENCE [LARGE SCALE GENOMIC DNA]</scope>
    <source>
        <strain evidence="4 5">SY1</strain>
    </source>
</reference>
<accession>U3TCI5</accession>
<evidence type="ECO:0000313" key="4">
    <source>
        <dbReference type="EMBL" id="BAN89658.1"/>
    </source>
</evidence>
<dbReference type="GeneID" id="17111085"/>
<dbReference type="EC" id="4.1.99.29" evidence="3"/>
<evidence type="ECO:0000256" key="2">
    <source>
        <dbReference type="ARBA" id="ARBA00023239"/>
    </source>
</evidence>
<proteinExistence type="inferred from homology"/>
<dbReference type="HAMAP" id="MF_00996">
    <property type="entry name" value="MqnD"/>
    <property type="match status" value="1"/>
</dbReference>